<dbReference type="EMBL" id="CACVBS010000091">
    <property type="protein sequence ID" value="CAA7270587.1"/>
    <property type="molecule type" value="Genomic_DNA"/>
</dbReference>
<gene>
    <name evidence="2" type="ORF">AAE3_LOCUS12825</name>
</gene>
<dbReference type="AlphaFoldDB" id="A0A8S0WT64"/>
<proteinExistence type="predicted"/>
<organism evidence="2 3">
    <name type="scientific">Cyclocybe aegerita</name>
    <name type="common">Black poplar mushroom</name>
    <name type="synonym">Agrocybe aegerita</name>
    <dbReference type="NCBI Taxonomy" id="1973307"/>
    <lineage>
        <taxon>Eukaryota</taxon>
        <taxon>Fungi</taxon>
        <taxon>Dikarya</taxon>
        <taxon>Basidiomycota</taxon>
        <taxon>Agaricomycotina</taxon>
        <taxon>Agaricomycetes</taxon>
        <taxon>Agaricomycetidae</taxon>
        <taxon>Agaricales</taxon>
        <taxon>Agaricineae</taxon>
        <taxon>Bolbitiaceae</taxon>
        <taxon>Cyclocybe</taxon>
    </lineage>
</organism>
<name>A0A8S0WT64_CYCAE</name>
<feature type="compositionally biased region" description="Pro residues" evidence="1">
    <location>
        <begin position="281"/>
        <end position="295"/>
    </location>
</feature>
<feature type="compositionally biased region" description="Basic and acidic residues" evidence="1">
    <location>
        <begin position="245"/>
        <end position="256"/>
    </location>
</feature>
<evidence type="ECO:0000313" key="2">
    <source>
        <dbReference type="EMBL" id="CAA7270587.1"/>
    </source>
</evidence>
<reference evidence="2 3" key="1">
    <citation type="submission" date="2020-01" db="EMBL/GenBank/DDBJ databases">
        <authorList>
            <person name="Gupta K D."/>
        </authorList>
    </citation>
    <scope>NUCLEOTIDE SEQUENCE [LARGE SCALE GENOMIC DNA]</scope>
</reference>
<feature type="compositionally biased region" description="Basic residues" evidence="1">
    <location>
        <begin position="266"/>
        <end position="278"/>
    </location>
</feature>
<comment type="caution">
    <text evidence="2">The sequence shown here is derived from an EMBL/GenBank/DDBJ whole genome shotgun (WGS) entry which is preliminary data.</text>
</comment>
<feature type="region of interest" description="Disordered" evidence="1">
    <location>
        <begin position="187"/>
        <end position="219"/>
    </location>
</feature>
<evidence type="ECO:0000256" key="1">
    <source>
        <dbReference type="SAM" id="MobiDB-lite"/>
    </source>
</evidence>
<feature type="compositionally biased region" description="Polar residues" evidence="1">
    <location>
        <begin position="235"/>
        <end position="244"/>
    </location>
</feature>
<sequence>MTPCATGYWANDSAYFLPECEPSPTHHSCCYTPFAAQTSDYPQATRSTLTTEIAVQSGVSCDVHHPDRSVAHDTTTPTIYPAGPFPSSAFSFSVPHPAYPSNLPGLVWPPTATFTPMDMTFQSGVSNDIDSYANSNVIHNATISSAYPDAGAFPTSNSTFSIAQPPYQSNDSGLVWPPSSHFNPQSYFDYKPPTEYNSGPGLEAPTGVVPSSSSHHSDVFASQSNRRFAFEPVQPTASGSNPRSGRSELTRRRDNDGNATALLPCPRRHRQPQHHPLRHPYLPPPRPRAPPPPPRRGFETNGSKTQMDAAGAYCAIPVFTDTEKDIVRHLKHAEVHHPEKVRCSDMIYRCPCGKGVLGKRKDAQKRHVVTYIARERSQAISSGNRERLDRVNAYEARLRKEKLL</sequence>
<accession>A0A8S0WT64</accession>
<keyword evidence="3" id="KW-1185">Reference proteome</keyword>
<dbReference type="Proteomes" id="UP000467700">
    <property type="component" value="Unassembled WGS sequence"/>
</dbReference>
<protein>
    <submittedName>
        <fullName evidence="2">Uncharacterized protein</fullName>
    </submittedName>
</protein>
<evidence type="ECO:0000313" key="3">
    <source>
        <dbReference type="Proteomes" id="UP000467700"/>
    </source>
</evidence>
<feature type="region of interest" description="Disordered" evidence="1">
    <location>
        <begin position="231"/>
        <end position="303"/>
    </location>
</feature>